<dbReference type="InterPro" id="IPR027417">
    <property type="entry name" value="P-loop_NTPase"/>
</dbReference>
<evidence type="ECO:0000256" key="14">
    <source>
        <dbReference type="SAM" id="Phobius"/>
    </source>
</evidence>
<dbReference type="PANTHER" id="PTHR24223:SF330">
    <property type="entry name" value="ATP-BINDING CASSETTE SUB-FAMILY C MEMBER 10"/>
    <property type="match status" value="1"/>
</dbReference>
<dbReference type="Pfam" id="PF00005">
    <property type="entry name" value="ABC_tran"/>
    <property type="match status" value="2"/>
</dbReference>
<evidence type="ECO:0000256" key="12">
    <source>
        <dbReference type="ARBA" id="ARBA00034018"/>
    </source>
</evidence>
<feature type="transmembrane region" description="Helical" evidence="14">
    <location>
        <begin position="1115"/>
        <end position="1132"/>
    </location>
</feature>
<sequence length="1534" mass="166588">MESSVRGGQLLQPFLPPSGTPDPSATAGRQWTEESAMSWKLPSFRAIWSALTFRWVDGLMALGASRQLEPEDLFPLEESLEPRVCCQRLWSAWAQERREKQQQASLLRALMHTYGWQLFALGSLKLFADGLNFAGPLLLHALMTFLDSAPERTSVAEGYWIAAALGFSSIARALLGQHYGFQLSKLAMRVRASMTTVVYRKALCVSLAERNCFSSGEVQTLMSVDADRVVNLCNSVHELWSLPLQIGVALFLLYTQVKFAFLAGLAVVILLIPINKWLADKIGAASEQMMKDKDDRVRRVGEVLASIRTLKMYAWEGLFEARVAEARMREVKSLAVRKYLDAFCVYFWASTPMLFSFLTFGLYALLGHQLDAATVFTSLALFNVLIAPLNAFPWVVNGIVEACVSLRRLKRFLSCPELFPDWSDDPRSAALTSRRSLDRSASLPRSPRWPFTPIVPGALKPEDAALFLKGVNCSWAPRGADSHPLVLRDVRLAVPKGALVVILGQVGSGKSSLLSCVLGEAGCTEGAVTSKGDVAYVSQVPWVHSGTVRSNVLFGDDFLPERYAKVLRACALDSDVSDMAGGDLSEIAEKGGNLSGGQRARLALARAVYAESAIVLLDDPLSAVDAHVADWLLRHAICGPLMHGRTRILSTHHKKALSVADLVVVLDGGRVSFVGRPQEWAAQPGLRPSSDLVTDGESDTGPSTCLEAAPSNGALTMDDDSSEGFAADGNAGPSPHGRSACRGPLERARSEPVRRALEPTLKREERQVETPPQIHFPKDDRPSSSRGRLSSSDHTSASSLSPGTTADPQVVSRSLSEGVKRGAPEAIEGELDNDILSARRASQEGASASGRADSGAVPLVEQEAREVGSVRWAIYRAYGRAVGLWMVALVLLSLLLMQATRNGSDAWLSYWVDTTATDAHPQDVSFYLTVLAIFAAANSVFTLARAFTFAYSGLEAAVKLHRELLTRVVAAPVAFFDRTPVGRILNRFSSDQYTVDDSLPFMLNIFLASAFRLAGILVVLCYAQPAFVLLLVPLAFIYRSLQRYYRSTSREVRRLDSLSRSPIYAGFTEALEGAPTIRAFRAQARFAAENEARVAANVRAAYAEEAASKWLGMRLQMMATVVITFIALAAVVQKHLATAPGFTQQLSQHPKPFEALFDYLWALAKRAANQYIRPYWIEVGNAYDNHPGNPRLGWGDLLSHFAAVFARPLRGARGMLLTSAGSAGLVGLGLSYALPIVELLNGLLATFTETEKEMVAVERVQQYLDLEPESKIPTAPPPPKWPNSGHVDFDDVTLVYRKGLPPALRNLSFSIRGGEKVGIAGRTGAGKSSILVALFRLAELSGGHICVDGVDVAGLRLADLRARLSVIPQSPFLFEGTVRENLDPFGLSSDPRLWDVLRSCHVAAAVSQLGGLDARVAEGGATLSLGQRQLLCLARALLRRSVILCLDECTANVDPATSALIEATIQTECAHMTVITIAHRISSILGADRILIMDKGQLAEEGSPAVLQAEQNSLLSAIVKASGHEREDERSIQA</sequence>
<dbReference type="OMA" id="PYAWPSQ"/>
<feature type="transmembrane region" description="Helical" evidence="14">
    <location>
        <begin position="372"/>
        <end position="400"/>
    </location>
</feature>
<keyword evidence="18" id="KW-1185">Reference proteome</keyword>
<feature type="region of interest" description="Disordered" evidence="13">
    <location>
        <begin position="1"/>
        <end position="29"/>
    </location>
</feature>
<dbReference type="FunFam" id="1.20.1560.10:FF:000037">
    <property type="entry name" value="ATP-binding cassette subfamily C member 10"/>
    <property type="match status" value="1"/>
</dbReference>
<dbReference type="STRING" id="105231.A0A1Y1I9U3"/>
<protein>
    <recommendedName>
        <fullName evidence="3">ABC-type xenobiotic transporter</fullName>
        <ecNumber evidence="3">7.6.2.2</ecNumber>
    </recommendedName>
</protein>
<dbReference type="GO" id="GO:0055085">
    <property type="term" value="P:transmembrane transport"/>
    <property type="evidence" value="ECO:0000318"/>
    <property type="project" value="GO_Central"/>
</dbReference>
<evidence type="ECO:0000256" key="5">
    <source>
        <dbReference type="ARBA" id="ARBA00022692"/>
    </source>
</evidence>
<dbReference type="PROSITE" id="PS00211">
    <property type="entry name" value="ABC_TRANSPORTER_1"/>
    <property type="match status" value="2"/>
</dbReference>
<dbReference type="CDD" id="cd03250">
    <property type="entry name" value="ABCC_MRP_domain1"/>
    <property type="match status" value="1"/>
</dbReference>
<dbReference type="PROSITE" id="PS50893">
    <property type="entry name" value="ABC_TRANSPORTER_2"/>
    <property type="match status" value="2"/>
</dbReference>
<feature type="compositionally biased region" description="Polar residues" evidence="13">
    <location>
        <begin position="802"/>
        <end position="815"/>
    </location>
</feature>
<dbReference type="GO" id="GO:0016887">
    <property type="term" value="F:ATP hydrolysis activity"/>
    <property type="evidence" value="ECO:0007669"/>
    <property type="project" value="InterPro"/>
</dbReference>
<dbReference type="GO" id="GO:0005886">
    <property type="term" value="C:plasma membrane"/>
    <property type="evidence" value="ECO:0000318"/>
    <property type="project" value="GO_Central"/>
</dbReference>
<feature type="compositionally biased region" description="Basic and acidic residues" evidence="13">
    <location>
        <begin position="744"/>
        <end position="768"/>
    </location>
</feature>
<dbReference type="GO" id="GO:0015711">
    <property type="term" value="P:organic anion transport"/>
    <property type="evidence" value="ECO:0000318"/>
    <property type="project" value="GO_Central"/>
</dbReference>
<evidence type="ECO:0000256" key="6">
    <source>
        <dbReference type="ARBA" id="ARBA00022737"/>
    </source>
</evidence>
<dbReference type="InterPro" id="IPR003439">
    <property type="entry name" value="ABC_transporter-like_ATP-bd"/>
</dbReference>
<evidence type="ECO:0000259" key="15">
    <source>
        <dbReference type="PROSITE" id="PS50893"/>
    </source>
</evidence>
<dbReference type="GO" id="GO:0005524">
    <property type="term" value="F:ATP binding"/>
    <property type="evidence" value="ECO:0007669"/>
    <property type="project" value="UniProtKB-KW"/>
</dbReference>
<evidence type="ECO:0000256" key="8">
    <source>
        <dbReference type="ARBA" id="ARBA00022840"/>
    </source>
</evidence>
<dbReference type="InterPro" id="IPR011527">
    <property type="entry name" value="ABC1_TM_dom"/>
</dbReference>
<dbReference type="FunFam" id="3.40.50.300:FF:000163">
    <property type="entry name" value="Multidrug resistance-associated protein member 4"/>
    <property type="match status" value="1"/>
</dbReference>
<accession>A0A1Y1I9U3</accession>
<dbReference type="Pfam" id="PF00664">
    <property type="entry name" value="ABC_membrane"/>
    <property type="match status" value="2"/>
</dbReference>
<keyword evidence="9" id="KW-1278">Translocase</keyword>
<dbReference type="EC" id="7.6.2.2" evidence="3"/>
<dbReference type="Gene3D" id="1.20.1560.10">
    <property type="entry name" value="ABC transporter type 1, transmembrane domain"/>
    <property type="match status" value="2"/>
</dbReference>
<feature type="domain" description="ABC transporter" evidence="15">
    <location>
        <begin position="1287"/>
        <end position="1520"/>
    </location>
</feature>
<dbReference type="InterPro" id="IPR050173">
    <property type="entry name" value="ABC_transporter_C-like"/>
</dbReference>
<feature type="domain" description="ABC transmembrane type-1" evidence="16">
    <location>
        <begin position="119"/>
        <end position="401"/>
    </location>
</feature>
<dbReference type="PANTHER" id="PTHR24223">
    <property type="entry name" value="ATP-BINDING CASSETTE SUB-FAMILY C"/>
    <property type="match status" value="1"/>
</dbReference>
<evidence type="ECO:0000256" key="7">
    <source>
        <dbReference type="ARBA" id="ARBA00022741"/>
    </source>
</evidence>
<keyword evidence="10 14" id="KW-1133">Transmembrane helix</keyword>
<dbReference type="CDD" id="cd18598">
    <property type="entry name" value="ABC_6TM_MRP7_D1_like"/>
    <property type="match status" value="1"/>
</dbReference>
<dbReference type="CDD" id="cd03244">
    <property type="entry name" value="ABCC_MRP_domain2"/>
    <property type="match status" value="1"/>
</dbReference>
<evidence type="ECO:0000256" key="13">
    <source>
        <dbReference type="SAM" id="MobiDB-lite"/>
    </source>
</evidence>
<dbReference type="SUPFAM" id="SSF52540">
    <property type="entry name" value="P-loop containing nucleoside triphosphate hydrolases"/>
    <property type="match status" value="2"/>
</dbReference>
<evidence type="ECO:0000256" key="4">
    <source>
        <dbReference type="ARBA" id="ARBA00022448"/>
    </source>
</evidence>
<evidence type="ECO:0000313" key="17">
    <source>
        <dbReference type="EMBL" id="GAQ86722.1"/>
    </source>
</evidence>
<evidence type="ECO:0000256" key="1">
    <source>
        <dbReference type="ARBA" id="ARBA00004141"/>
    </source>
</evidence>
<dbReference type="SMART" id="SM00382">
    <property type="entry name" value="AAA"/>
    <property type="match status" value="2"/>
</dbReference>
<dbReference type="Proteomes" id="UP000054558">
    <property type="component" value="Unassembled WGS sequence"/>
</dbReference>
<evidence type="ECO:0000313" key="18">
    <source>
        <dbReference type="Proteomes" id="UP000054558"/>
    </source>
</evidence>
<dbReference type="Gene3D" id="3.40.50.300">
    <property type="entry name" value="P-loop containing nucleotide triphosphate hydrolases"/>
    <property type="match status" value="2"/>
</dbReference>
<dbReference type="OrthoDB" id="6500128at2759"/>
<feature type="transmembrane region" description="Helical" evidence="14">
    <location>
        <begin position="339"/>
        <end position="366"/>
    </location>
</feature>
<keyword evidence="8" id="KW-0067">ATP-binding</keyword>
<name>A0A1Y1I9U3_KLENI</name>
<comment type="subcellular location">
    <subcellularLocation>
        <location evidence="1">Membrane</location>
        <topology evidence="1">Multi-pass membrane protein</topology>
    </subcellularLocation>
</comment>
<feature type="transmembrane region" description="Helical" evidence="14">
    <location>
        <begin position="881"/>
        <end position="900"/>
    </location>
</feature>
<keyword evidence="7" id="KW-0547">Nucleotide-binding</keyword>
<feature type="compositionally biased region" description="Low complexity" evidence="13">
    <location>
        <begin position="784"/>
        <end position="801"/>
    </location>
</feature>
<evidence type="ECO:0000256" key="10">
    <source>
        <dbReference type="ARBA" id="ARBA00022989"/>
    </source>
</evidence>
<evidence type="ECO:0000256" key="2">
    <source>
        <dbReference type="ARBA" id="ARBA00009726"/>
    </source>
</evidence>
<dbReference type="SUPFAM" id="SSF90123">
    <property type="entry name" value="ABC transporter transmembrane region"/>
    <property type="match status" value="2"/>
</dbReference>
<dbReference type="FunFam" id="1.20.1560.10:FF:000010">
    <property type="entry name" value="Multidrug resistance-associated ABC transporter"/>
    <property type="match status" value="1"/>
</dbReference>
<dbReference type="GO" id="GO:0008559">
    <property type="term" value="F:ABC-type xenobiotic transporter activity"/>
    <property type="evidence" value="ECO:0000318"/>
    <property type="project" value="GO_Central"/>
</dbReference>
<gene>
    <name evidence="17" type="ORF">KFL_003070100</name>
</gene>
<proteinExistence type="inferred from homology"/>
<dbReference type="PROSITE" id="PS50929">
    <property type="entry name" value="ABC_TM1F"/>
    <property type="match status" value="2"/>
</dbReference>
<dbReference type="InterPro" id="IPR003593">
    <property type="entry name" value="AAA+_ATPase"/>
</dbReference>
<feature type="transmembrane region" description="Helical" evidence="14">
    <location>
        <begin position="1005"/>
        <end position="1038"/>
    </location>
</feature>
<keyword evidence="11 14" id="KW-0472">Membrane</keyword>
<feature type="transmembrane region" description="Helical" evidence="14">
    <location>
        <begin position="924"/>
        <end position="944"/>
    </location>
</feature>
<evidence type="ECO:0000256" key="3">
    <source>
        <dbReference type="ARBA" id="ARBA00012191"/>
    </source>
</evidence>
<dbReference type="InterPro" id="IPR017871">
    <property type="entry name" value="ABC_transporter-like_CS"/>
</dbReference>
<keyword evidence="5 14" id="KW-0812">Transmembrane</keyword>
<keyword evidence="4" id="KW-0813">Transport</keyword>
<comment type="catalytic activity">
    <reaction evidence="12">
        <text>ATP + H2O + xenobioticSide 1 = ADP + phosphate + xenobioticSide 2.</text>
        <dbReference type="EC" id="7.6.2.2"/>
    </reaction>
</comment>
<evidence type="ECO:0000256" key="9">
    <source>
        <dbReference type="ARBA" id="ARBA00022967"/>
    </source>
</evidence>
<comment type="similarity">
    <text evidence="2">Belongs to the ABC transporter superfamily. ABCC family. Conjugate transporter (TC 3.A.1.208) subfamily.</text>
</comment>
<feature type="domain" description="ABC transporter" evidence="15">
    <location>
        <begin position="468"/>
        <end position="693"/>
    </location>
</feature>
<dbReference type="EMBL" id="DF237256">
    <property type="protein sequence ID" value="GAQ86722.1"/>
    <property type="molecule type" value="Genomic_DNA"/>
</dbReference>
<dbReference type="InterPro" id="IPR036640">
    <property type="entry name" value="ABC1_TM_sf"/>
</dbReference>
<dbReference type="CDD" id="cd18605">
    <property type="entry name" value="ABC_6TM_MRP7_D2_like"/>
    <property type="match status" value="1"/>
</dbReference>
<dbReference type="FunFam" id="3.40.50.300:FF:000973">
    <property type="entry name" value="Multidrug resistance-associated protein 4"/>
    <property type="match status" value="1"/>
</dbReference>
<feature type="domain" description="ABC transmembrane type-1" evidence="16">
    <location>
        <begin position="888"/>
        <end position="1133"/>
    </location>
</feature>
<feature type="transmembrane region" description="Helical" evidence="14">
    <location>
        <begin position="246"/>
        <end position="272"/>
    </location>
</feature>
<evidence type="ECO:0000259" key="16">
    <source>
        <dbReference type="PROSITE" id="PS50929"/>
    </source>
</evidence>
<organism evidence="17 18">
    <name type="scientific">Klebsormidium nitens</name>
    <name type="common">Green alga</name>
    <name type="synonym">Ulothrix nitens</name>
    <dbReference type="NCBI Taxonomy" id="105231"/>
    <lineage>
        <taxon>Eukaryota</taxon>
        <taxon>Viridiplantae</taxon>
        <taxon>Streptophyta</taxon>
        <taxon>Klebsormidiophyceae</taxon>
        <taxon>Klebsormidiales</taxon>
        <taxon>Klebsormidiaceae</taxon>
        <taxon>Klebsormidium</taxon>
    </lineage>
</organism>
<reference evidence="17 18" key="1">
    <citation type="journal article" date="2014" name="Nat. Commun.">
        <title>Klebsormidium flaccidum genome reveals primary factors for plant terrestrial adaptation.</title>
        <authorList>
            <person name="Hori K."/>
            <person name="Maruyama F."/>
            <person name="Fujisawa T."/>
            <person name="Togashi T."/>
            <person name="Yamamoto N."/>
            <person name="Seo M."/>
            <person name="Sato S."/>
            <person name="Yamada T."/>
            <person name="Mori H."/>
            <person name="Tajima N."/>
            <person name="Moriyama T."/>
            <person name="Ikeuchi M."/>
            <person name="Watanabe M."/>
            <person name="Wada H."/>
            <person name="Kobayashi K."/>
            <person name="Saito M."/>
            <person name="Masuda T."/>
            <person name="Sasaki-Sekimoto Y."/>
            <person name="Mashiguchi K."/>
            <person name="Awai K."/>
            <person name="Shimojima M."/>
            <person name="Masuda S."/>
            <person name="Iwai M."/>
            <person name="Nobusawa T."/>
            <person name="Narise T."/>
            <person name="Kondo S."/>
            <person name="Saito H."/>
            <person name="Sato R."/>
            <person name="Murakawa M."/>
            <person name="Ihara Y."/>
            <person name="Oshima-Yamada Y."/>
            <person name="Ohtaka K."/>
            <person name="Satoh M."/>
            <person name="Sonobe K."/>
            <person name="Ishii M."/>
            <person name="Ohtani R."/>
            <person name="Kanamori-Sato M."/>
            <person name="Honoki R."/>
            <person name="Miyazaki D."/>
            <person name="Mochizuki H."/>
            <person name="Umetsu J."/>
            <person name="Higashi K."/>
            <person name="Shibata D."/>
            <person name="Kamiya Y."/>
            <person name="Sato N."/>
            <person name="Nakamura Y."/>
            <person name="Tabata S."/>
            <person name="Ida S."/>
            <person name="Kurokawa K."/>
            <person name="Ohta H."/>
        </authorList>
    </citation>
    <scope>NUCLEOTIDE SEQUENCE [LARGE SCALE GENOMIC DNA]</scope>
    <source>
        <strain evidence="17 18">NIES-2285</strain>
    </source>
</reference>
<keyword evidence="6" id="KW-0677">Repeat</keyword>
<feature type="region of interest" description="Disordered" evidence="13">
    <location>
        <begin position="682"/>
        <end position="834"/>
    </location>
</feature>
<evidence type="ECO:0000256" key="11">
    <source>
        <dbReference type="ARBA" id="ARBA00023136"/>
    </source>
</evidence>